<comment type="subcellular location">
    <subcellularLocation>
        <location evidence="1">Cell membrane</location>
        <topology evidence="1">Multi-pass membrane protein</topology>
    </subcellularLocation>
</comment>
<dbReference type="GO" id="GO:0005886">
    <property type="term" value="C:plasma membrane"/>
    <property type="evidence" value="ECO:0007669"/>
    <property type="project" value="UniProtKB-SubCell"/>
</dbReference>
<comment type="similarity">
    <text evidence="3">Belongs to the LTA synthase family.</text>
</comment>
<feature type="transmembrane region" description="Helical" evidence="11">
    <location>
        <begin position="177"/>
        <end position="194"/>
    </location>
</feature>
<evidence type="ECO:0000256" key="8">
    <source>
        <dbReference type="PIRSR" id="PIRSR005091-1"/>
    </source>
</evidence>
<reference evidence="13" key="2">
    <citation type="journal article" date="2021" name="PeerJ">
        <title>Extensive microbial diversity within the chicken gut microbiome revealed by metagenomics and culture.</title>
        <authorList>
            <person name="Gilroy R."/>
            <person name="Ravi A."/>
            <person name="Getino M."/>
            <person name="Pursley I."/>
            <person name="Horton D.L."/>
            <person name="Alikhan N.F."/>
            <person name="Baker D."/>
            <person name="Gharbi K."/>
            <person name="Hall N."/>
            <person name="Watson M."/>
            <person name="Adriaenssens E.M."/>
            <person name="Foster-Nyarko E."/>
            <person name="Jarju S."/>
            <person name="Secka A."/>
            <person name="Antonio M."/>
            <person name="Oren A."/>
            <person name="Chaudhuri R.R."/>
            <person name="La Ragione R."/>
            <person name="Hildebrand F."/>
            <person name="Pallen M.J."/>
        </authorList>
    </citation>
    <scope>NUCLEOTIDE SEQUENCE</scope>
    <source>
        <strain evidence="13">CHK193-30670</strain>
    </source>
</reference>
<accession>A0A9D1INS9</accession>
<dbReference type="PANTHER" id="PTHR47371">
    <property type="entry name" value="LIPOTEICHOIC ACID SYNTHASE"/>
    <property type="match status" value="1"/>
</dbReference>
<proteinExistence type="inferred from homology"/>
<evidence type="ECO:0000313" key="13">
    <source>
        <dbReference type="EMBL" id="HIU40011.1"/>
    </source>
</evidence>
<feature type="binding site" evidence="10">
    <location>
        <position position="520"/>
    </location>
    <ligand>
        <name>Mn(2+)</name>
        <dbReference type="ChEBI" id="CHEBI:29035"/>
    </ligand>
</feature>
<evidence type="ECO:0000256" key="4">
    <source>
        <dbReference type="ARBA" id="ARBA00022475"/>
    </source>
</evidence>
<evidence type="ECO:0000256" key="7">
    <source>
        <dbReference type="ARBA" id="ARBA00023136"/>
    </source>
</evidence>
<feature type="domain" description="Sulfatase N-terminal" evidence="12">
    <location>
        <begin position="273"/>
        <end position="600"/>
    </location>
</feature>
<feature type="transmembrane region" description="Helical" evidence="11">
    <location>
        <begin position="56"/>
        <end position="78"/>
    </location>
</feature>
<evidence type="ECO:0000256" key="11">
    <source>
        <dbReference type="SAM" id="Phobius"/>
    </source>
</evidence>
<dbReference type="InterPro" id="IPR050448">
    <property type="entry name" value="OpgB/LTA_synthase_biosynth"/>
</dbReference>
<feature type="binding site" evidence="9">
    <location>
        <position position="442"/>
    </location>
    <ligand>
        <name>substrate</name>
    </ligand>
</feature>
<evidence type="ECO:0000256" key="5">
    <source>
        <dbReference type="ARBA" id="ARBA00022692"/>
    </source>
</evidence>
<feature type="transmembrane region" description="Helical" evidence="11">
    <location>
        <begin position="85"/>
        <end position="106"/>
    </location>
</feature>
<keyword evidence="4" id="KW-1003">Cell membrane</keyword>
<dbReference type="Proteomes" id="UP000824074">
    <property type="component" value="Unassembled WGS sequence"/>
</dbReference>
<dbReference type="EMBL" id="DVMT01000017">
    <property type="protein sequence ID" value="HIU40011.1"/>
    <property type="molecule type" value="Genomic_DNA"/>
</dbReference>
<gene>
    <name evidence="13" type="ORF">IAB68_01745</name>
</gene>
<dbReference type="CDD" id="cd16015">
    <property type="entry name" value="LTA_synthase"/>
    <property type="match status" value="1"/>
</dbReference>
<evidence type="ECO:0000256" key="1">
    <source>
        <dbReference type="ARBA" id="ARBA00004651"/>
    </source>
</evidence>
<keyword evidence="5 11" id="KW-0812">Transmembrane</keyword>
<dbReference type="InterPro" id="IPR012160">
    <property type="entry name" value="LtaS-like"/>
</dbReference>
<feature type="active site" evidence="8">
    <location>
        <position position="323"/>
    </location>
</feature>
<comment type="pathway">
    <text evidence="2">Cell wall biogenesis; lipoteichoic acid biosynthesis.</text>
</comment>
<evidence type="ECO:0000256" key="6">
    <source>
        <dbReference type="ARBA" id="ARBA00022989"/>
    </source>
</evidence>
<dbReference type="Gene3D" id="3.30.1120.170">
    <property type="match status" value="1"/>
</dbReference>
<evidence type="ECO:0000313" key="14">
    <source>
        <dbReference type="Proteomes" id="UP000824074"/>
    </source>
</evidence>
<feature type="transmembrane region" description="Helical" evidence="11">
    <location>
        <begin position="141"/>
        <end position="157"/>
    </location>
</feature>
<evidence type="ECO:0000256" key="10">
    <source>
        <dbReference type="PIRSR" id="PIRSR005091-3"/>
    </source>
</evidence>
<dbReference type="Gene3D" id="3.40.720.10">
    <property type="entry name" value="Alkaline Phosphatase, subunit A"/>
    <property type="match status" value="1"/>
</dbReference>
<dbReference type="AlphaFoldDB" id="A0A9D1INS9"/>
<dbReference type="Pfam" id="PF00884">
    <property type="entry name" value="Sulfatase"/>
    <property type="match status" value="1"/>
</dbReference>
<feature type="binding site" evidence="10">
    <location>
        <position position="281"/>
    </location>
    <ligand>
        <name>Mn(2+)</name>
        <dbReference type="ChEBI" id="CHEBI:29035"/>
    </ligand>
</feature>
<keyword evidence="7 11" id="KW-0472">Membrane</keyword>
<keyword evidence="9" id="KW-0464">Manganese</keyword>
<name>A0A9D1INS9_9FIRM</name>
<keyword evidence="9" id="KW-0479">Metal-binding</keyword>
<evidence type="ECO:0000256" key="2">
    <source>
        <dbReference type="ARBA" id="ARBA00004936"/>
    </source>
</evidence>
<feature type="binding site" evidence="10">
    <location>
        <position position="519"/>
    </location>
    <ligand>
        <name>Mn(2+)</name>
        <dbReference type="ChEBI" id="CHEBI:29035"/>
    </ligand>
</feature>
<dbReference type="SUPFAM" id="SSF53649">
    <property type="entry name" value="Alkaline phosphatase-like"/>
    <property type="match status" value="1"/>
</dbReference>
<dbReference type="PANTHER" id="PTHR47371:SF3">
    <property type="entry name" value="PHOSPHOGLYCEROL TRANSFERASE I"/>
    <property type="match status" value="1"/>
</dbReference>
<comment type="caution">
    <text evidence="13">The sequence shown here is derived from an EMBL/GenBank/DDBJ whole genome shotgun (WGS) entry which is preliminary data.</text>
</comment>
<dbReference type="InterPro" id="IPR000917">
    <property type="entry name" value="Sulfatase_N"/>
</dbReference>
<protein>
    <submittedName>
        <fullName evidence="13">LTA synthase family protein</fullName>
    </submittedName>
</protein>
<keyword evidence="6 11" id="KW-1133">Transmembrane helix</keyword>
<dbReference type="PIRSF" id="PIRSF005091">
    <property type="entry name" value="Mmb_sulf_HI1246"/>
    <property type="match status" value="1"/>
</dbReference>
<evidence type="ECO:0000256" key="3">
    <source>
        <dbReference type="ARBA" id="ARBA00009983"/>
    </source>
</evidence>
<organism evidence="13 14">
    <name type="scientific">Candidatus Aphodocola excrementigallinarum</name>
    <dbReference type="NCBI Taxonomy" id="2840670"/>
    <lineage>
        <taxon>Bacteria</taxon>
        <taxon>Bacillati</taxon>
        <taxon>Bacillota</taxon>
        <taxon>Bacilli</taxon>
        <taxon>Candidatus Aphodocola</taxon>
    </lineage>
</organism>
<sequence>MKKVKSFFKNLFSKIKNRYKQISVVLYVKTNILFITYVLINLINSWLLRIVTMGNLFSFKAIISDLAFILIFGSFAYLLKPKKQYRVLMPLTIIMMLTCIINAVYYENYVSFASFSLLSTASFLGDMNGAVVTSLIKLKDVILIFPPIVLFIVHTILKKKKYYDKVEKIERSKKRFLNTIILGALAAFLTVSMMQSSDYSRLKKQWNREYLVQRFGIYVYQVNDAIKSTESKFTSLFGYDNAAKTVREFYEQKKQTDNQTSSTNEYTNVFEGKNIIVIHAESMMTQNMTLSFNNQELTPNLNRLASEGLFFFNYYSQTSVGTSSDTEFTFNTSLMPASTGTVFVNYWDRTYEAIPNILKQKGYYTASMHANTASFWNRNVMHETLGYDHFYARDSYDYSNDDEVIGMGLSDKEFFRQSTQKIKKISEENSNYYVTLITLSNHTPWDDEDKYGNYSVDYKYTETDENGNTVEKSLPYMEGTDLGRYFKSVHYADEAIGEFINELDAEGLLDNTVVVIYGDHDAKIAKSEYRYFYNYDFETGEEYDKDDPRYVDVDYYNYELNRKVPFIIWTKDSKGNSKLNKKIDKVMGMYDAMPTLANMFNFDYTYGLGHDIFSTDENIVVFPNGNWVTDKMYYNAQKDEYLLLKDSVVTEEEIEKNKEYANKILGVSDAIIVYDLEAGDKNEEEK</sequence>
<evidence type="ECO:0000259" key="12">
    <source>
        <dbReference type="Pfam" id="PF00884"/>
    </source>
</evidence>
<dbReference type="GO" id="GO:0046872">
    <property type="term" value="F:metal ion binding"/>
    <property type="evidence" value="ECO:0007669"/>
    <property type="project" value="UniProtKB-KW"/>
</dbReference>
<dbReference type="InterPro" id="IPR017850">
    <property type="entry name" value="Alkaline_phosphatase_core_sf"/>
</dbReference>
<evidence type="ECO:0000256" key="9">
    <source>
        <dbReference type="PIRSR" id="PIRSR005091-2"/>
    </source>
</evidence>
<feature type="transmembrane region" description="Helical" evidence="11">
    <location>
        <begin position="21"/>
        <end position="44"/>
    </location>
</feature>
<reference evidence="13" key="1">
    <citation type="submission" date="2020-10" db="EMBL/GenBank/DDBJ databases">
        <authorList>
            <person name="Gilroy R."/>
        </authorList>
    </citation>
    <scope>NUCLEOTIDE SEQUENCE</scope>
    <source>
        <strain evidence="13">CHK193-30670</strain>
    </source>
</reference>